<organism evidence="1">
    <name type="scientific">marine sediment metagenome</name>
    <dbReference type="NCBI Taxonomy" id="412755"/>
    <lineage>
        <taxon>unclassified sequences</taxon>
        <taxon>metagenomes</taxon>
        <taxon>ecological metagenomes</taxon>
    </lineage>
</organism>
<dbReference type="AlphaFoldDB" id="X1EM14"/>
<sequence length="77" mass="8053">MKKIQLIAVLAIAVLAGMVLEAAVTNTSADPGYTPITIRVPREGADVNKNAALTIVTERLPHVFGTGPAKITVTIET</sequence>
<proteinExistence type="predicted"/>
<gene>
    <name evidence="1" type="ORF">S01H4_64943</name>
</gene>
<comment type="caution">
    <text evidence="1">The sequence shown here is derived from an EMBL/GenBank/DDBJ whole genome shotgun (WGS) entry which is preliminary data.</text>
</comment>
<protein>
    <submittedName>
        <fullName evidence="1">Uncharacterized protein</fullName>
    </submittedName>
</protein>
<evidence type="ECO:0000313" key="1">
    <source>
        <dbReference type="EMBL" id="GAH21390.1"/>
    </source>
</evidence>
<name>X1EM14_9ZZZZ</name>
<accession>X1EM14</accession>
<dbReference type="EMBL" id="BART01039552">
    <property type="protein sequence ID" value="GAH21390.1"/>
    <property type="molecule type" value="Genomic_DNA"/>
</dbReference>
<feature type="non-terminal residue" evidence="1">
    <location>
        <position position="77"/>
    </location>
</feature>
<reference evidence="1" key="1">
    <citation type="journal article" date="2014" name="Front. Microbiol.">
        <title>High frequency of phylogenetically diverse reductive dehalogenase-homologous genes in deep subseafloor sedimentary metagenomes.</title>
        <authorList>
            <person name="Kawai M."/>
            <person name="Futagami T."/>
            <person name="Toyoda A."/>
            <person name="Takaki Y."/>
            <person name="Nishi S."/>
            <person name="Hori S."/>
            <person name="Arai W."/>
            <person name="Tsubouchi T."/>
            <person name="Morono Y."/>
            <person name="Uchiyama I."/>
            <person name="Ito T."/>
            <person name="Fujiyama A."/>
            <person name="Inagaki F."/>
            <person name="Takami H."/>
        </authorList>
    </citation>
    <scope>NUCLEOTIDE SEQUENCE</scope>
    <source>
        <strain evidence="1">Expedition CK06-06</strain>
    </source>
</reference>